<dbReference type="AlphaFoldDB" id="S8FRQ4"/>
<keyword evidence="2" id="KW-0378">Hydrolase</keyword>
<dbReference type="eggNOG" id="KOG2338">
    <property type="taxonomic scope" value="Eukaryota"/>
</dbReference>
<keyword evidence="6" id="KW-1185">Reference proteome</keyword>
<dbReference type="OrthoDB" id="428734at2759"/>
<dbReference type="InterPro" id="IPR036691">
    <property type="entry name" value="Endo/exonu/phosph_ase_sf"/>
</dbReference>
<comment type="similarity">
    <text evidence="1">Belongs to the CCR4/nocturin family.</text>
</comment>
<dbReference type="InterPro" id="IPR050410">
    <property type="entry name" value="CCR4/nocturin_mRNA_transcr"/>
</dbReference>
<dbReference type="GO" id="GO:0006139">
    <property type="term" value="P:nucleobase-containing compound metabolic process"/>
    <property type="evidence" value="ECO:0007669"/>
    <property type="project" value="UniProtKB-ARBA"/>
</dbReference>
<name>S8FRQ4_FOMSC</name>
<dbReference type="Proteomes" id="UP000015241">
    <property type="component" value="Unassembled WGS sequence"/>
</dbReference>
<dbReference type="InParanoid" id="S8FRQ4"/>
<dbReference type="SUPFAM" id="SSF56219">
    <property type="entry name" value="DNase I-like"/>
    <property type="match status" value="1"/>
</dbReference>
<dbReference type="Gene3D" id="3.60.10.10">
    <property type="entry name" value="Endonuclease/exonuclease/phosphatase"/>
    <property type="match status" value="1"/>
</dbReference>
<feature type="region of interest" description="Disordered" evidence="3">
    <location>
        <begin position="278"/>
        <end position="307"/>
    </location>
</feature>
<dbReference type="GO" id="GO:0000175">
    <property type="term" value="F:3'-5'-RNA exonuclease activity"/>
    <property type="evidence" value="ECO:0007669"/>
    <property type="project" value="TreeGrafter"/>
</dbReference>
<evidence type="ECO:0000259" key="4">
    <source>
        <dbReference type="Pfam" id="PF03372"/>
    </source>
</evidence>
<dbReference type="HOGENOM" id="CLU_034867_1_0_1"/>
<evidence type="ECO:0000256" key="3">
    <source>
        <dbReference type="SAM" id="MobiDB-lite"/>
    </source>
</evidence>
<reference evidence="5 6" key="1">
    <citation type="journal article" date="2012" name="Science">
        <title>The Paleozoic origin of enzymatic lignin decomposition reconstructed from 31 fungal genomes.</title>
        <authorList>
            <person name="Floudas D."/>
            <person name="Binder M."/>
            <person name="Riley R."/>
            <person name="Barry K."/>
            <person name="Blanchette R.A."/>
            <person name="Henrissat B."/>
            <person name="Martinez A.T."/>
            <person name="Otillar R."/>
            <person name="Spatafora J.W."/>
            <person name="Yadav J.S."/>
            <person name="Aerts A."/>
            <person name="Benoit I."/>
            <person name="Boyd A."/>
            <person name="Carlson A."/>
            <person name="Copeland A."/>
            <person name="Coutinho P.M."/>
            <person name="de Vries R.P."/>
            <person name="Ferreira P."/>
            <person name="Findley K."/>
            <person name="Foster B."/>
            <person name="Gaskell J."/>
            <person name="Glotzer D."/>
            <person name="Gorecki P."/>
            <person name="Heitman J."/>
            <person name="Hesse C."/>
            <person name="Hori C."/>
            <person name="Igarashi K."/>
            <person name="Jurgens J.A."/>
            <person name="Kallen N."/>
            <person name="Kersten P."/>
            <person name="Kohler A."/>
            <person name="Kuees U."/>
            <person name="Kumar T.K.A."/>
            <person name="Kuo A."/>
            <person name="LaButti K."/>
            <person name="Larrondo L.F."/>
            <person name="Lindquist E."/>
            <person name="Ling A."/>
            <person name="Lombard V."/>
            <person name="Lucas S."/>
            <person name="Lundell T."/>
            <person name="Martin R."/>
            <person name="McLaughlin D.J."/>
            <person name="Morgenstern I."/>
            <person name="Morin E."/>
            <person name="Murat C."/>
            <person name="Nagy L.G."/>
            <person name="Nolan M."/>
            <person name="Ohm R.A."/>
            <person name="Patyshakuliyeva A."/>
            <person name="Rokas A."/>
            <person name="Ruiz-Duenas F.J."/>
            <person name="Sabat G."/>
            <person name="Salamov A."/>
            <person name="Samejima M."/>
            <person name="Schmutz J."/>
            <person name="Slot J.C."/>
            <person name="St John F."/>
            <person name="Stenlid J."/>
            <person name="Sun H."/>
            <person name="Sun S."/>
            <person name="Syed K."/>
            <person name="Tsang A."/>
            <person name="Wiebenga A."/>
            <person name="Young D."/>
            <person name="Pisabarro A."/>
            <person name="Eastwood D.C."/>
            <person name="Martin F."/>
            <person name="Cullen D."/>
            <person name="Grigoriev I.V."/>
            <person name="Hibbett D.S."/>
        </authorList>
    </citation>
    <scope>NUCLEOTIDE SEQUENCE</scope>
    <source>
        <strain evidence="6">FP-58527</strain>
    </source>
</reference>
<protein>
    <recommendedName>
        <fullName evidence="4">Endonuclease/exonuclease/phosphatase domain-containing protein</fullName>
    </recommendedName>
</protein>
<evidence type="ECO:0000313" key="5">
    <source>
        <dbReference type="EMBL" id="EPT03921.1"/>
    </source>
</evidence>
<dbReference type="FunCoup" id="S8FRQ4">
    <property type="interactions" value="265"/>
</dbReference>
<dbReference type="Pfam" id="PF03372">
    <property type="entry name" value="Exo_endo_phos"/>
    <property type="match status" value="1"/>
</dbReference>
<dbReference type="InterPro" id="IPR005135">
    <property type="entry name" value="Endo/exonuclease/phosphatase"/>
</dbReference>
<feature type="domain" description="Endonuclease/exonuclease/phosphatase" evidence="4">
    <location>
        <begin position="63"/>
        <end position="430"/>
    </location>
</feature>
<sequence length="455" mass="50576">MPQSKRLELSPDAIAELAVERQLKKEQRKAELAREEQDRGRILSREWVTLQEAPGLGQQLRIMTWNLLAQSLVRRELFPTSDCLKAAQREHMIYREIISHNADICCLQEWLDRLEKLLPVLDNAGYAHVYAAGPRKKHGCLIAFKKGAYSPVSEKMAEYDLQEVRGDGREAARRGSSFRTRNIASLVALKRVGSPSEGVLVATTHLFWHPSQAAILLREVNKLRDEVSPPEGRWPCIIAGDFNFCPDDAAYSLFTGDPLLPEQEAKLAASRVVHKTIDPDVPAAPQASATEAEEDEAATATETDPDRVITNARPALPEDGLLSDAELADMLRQYDRPTSVYDEGQRTCRASSTLDRKLTFGERVPIPPGRHGAYEPNWTSYTHYWKSVLDYIWVVSPPKRKIVVTKLAKPHPTDALSPGIPLKGVCGSDHISLGAELCFPPSSSTVDANVLHDIA</sequence>
<dbReference type="EMBL" id="KE504128">
    <property type="protein sequence ID" value="EPT03921.1"/>
    <property type="molecule type" value="Genomic_DNA"/>
</dbReference>
<organism evidence="5 6">
    <name type="scientific">Fomitopsis schrenkii</name>
    <name type="common">Brown rot fungus</name>
    <dbReference type="NCBI Taxonomy" id="2126942"/>
    <lineage>
        <taxon>Eukaryota</taxon>
        <taxon>Fungi</taxon>
        <taxon>Dikarya</taxon>
        <taxon>Basidiomycota</taxon>
        <taxon>Agaricomycotina</taxon>
        <taxon>Agaricomycetes</taxon>
        <taxon>Polyporales</taxon>
        <taxon>Fomitopsis</taxon>
    </lineage>
</organism>
<evidence type="ECO:0000256" key="2">
    <source>
        <dbReference type="ARBA" id="ARBA00022801"/>
    </source>
</evidence>
<evidence type="ECO:0000256" key="1">
    <source>
        <dbReference type="ARBA" id="ARBA00010774"/>
    </source>
</evidence>
<accession>S8FRQ4</accession>
<dbReference type="PANTHER" id="PTHR12121">
    <property type="entry name" value="CARBON CATABOLITE REPRESSOR PROTEIN 4"/>
    <property type="match status" value="1"/>
</dbReference>
<gene>
    <name evidence="5" type="ORF">FOMPIDRAFT_127744</name>
</gene>
<proteinExistence type="inferred from homology"/>
<evidence type="ECO:0000313" key="6">
    <source>
        <dbReference type="Proteomes" id="UP000015241"/>
    </source>
</evidence>
<dbReference type="PANTHER" id="PTHR12121:SF45">
    <property type="entry name" value="NOCTURNIN"/>
    <property type="match status" value="1"/>
</dbReference>